<sequence>MHALAATTQEVHGDAVPFYRRPGTQAYRKNVAGFERRRPYHHSDAKKSNPGWFGSARRAFRKSVPVFAPMR</sequence>
<name>A0ABS4R093_9HYPH</name>
<evidence type="ECO:0000313" key="2">
    <source>
        <dbReference type="Proteomes" id="UP000730739"/>
    </source>
</evidence>
<evidence type="ECO:0000313" key="1">
    <source>
        <dbReference type="EMBL" id="MBP2235710.1"/>
    </source>
</evidence>
<dbReference type="Proteomes" id="UP000730739">
    <property type="component" value="Unassembled WGS sequence"/>
</dbReference>
<gene>
    <name evidence="1" type="ORF">J2Z31_002202</name>
</gene>
<keyword evidence="2" id="KW-1185">Reference proteome</keyword>
<accession>A0ABS4R093</accession>
<reference evidence="1 2" key="1">
    <citation type="submission" date="2021-03" db="EMBL/GenBank/DDBJ databases">
        <title>Genomic Encyclopedia of Type Strains, Phase IV (KMG-IV): sequencing the most valuable type-strain genomes for metagenomic binning, comparative biology and taxonomic classification.</title>
        <authorList>
            <person name="Goeker M."/>
        </authorList>
    </citation>
    <scope>NUCLEOTIDE SEQUENCE [LARGE SCALE GENOMIC DNA]</scope>
    <source>
        <strain evidence="1 2">DSM 13372</strain>
    </source>
</reference>
<protein>
    <submittedName>
        <fullName evidence="1">Uncharacterized protein</fullName>
    </submittedName>
</protein>
<dbReference type="EMBL" id="JAGILA010000002">
    <property type="protein sequence ID" value="MBP2235710.1"/>
    <property type="molecule type" value="Genomic_DNA"/>
</dbReference>
<organism evidence="1 2">
    <name type="scientific">Sinorhizobium kostiense</name>
    <dbReference type="NCBI Taxonomy" id="76747"/>
    <lineage>
        <taxon>Bacteria</taxon>
        <taxon>Pseudomonadati</taxon>
        <taxon>Pseudomonadota</taxon>
        <taxon>Alphaproteobacteria</taxon>
        <taxon>Hyphomicrobiales</taxon>
        <taxon>Rhizobiaceae</taxon>
        <taxon>Sinorhizobium/Ensifer group</taxon>
        <taxon>Sinorhizobium</taxon>
    </lineage>
</organism>
<comment type="caution">
    <text evidence="1">The sequence shown here is derived from an EMBL/GenBank/DDBJ whole genome shotgun (WGS) entry which is preliminary data.</text>
</comment>
<proteinExistence type="predicted"/>